<reference evidence="2" key="1">
    <citation type="submission" date="2020-08" db="EMBL/GenBank/DDBJ databases">
        <title>Multicomponent nature underlies the extraordinary mechanical properties of spider dragline silk.</title>
        <authorList>
            <person name="Kono N."/>
            <person name="Nakamura H."/>
            <person name="Mori M."/>
            <person name="Yoshida Y."/>
            <person name="Ohtoshi R."/>
            <person name="Malay A.D."/>
            <person name="Moran D.A.P."/>
            <person name="Tomita M."/>
            <person name="Numata K."/>
            <person name="Arakawa K."/>
        </authorList>
    </citation>
    <scope>NUCLEOTIDE SEQUENCE</scope>
</reference>
<keyword evidence="3" id="KW-1185">Reference proteome</keyword>
<accession>A0A8X6WY16</accession>
<evidence type="ECO:0000313" key="3">
    <source>
        <dbReference type="Proteomes" id="UP000886998"/>
    </source>
</evidence>
<sequence length="100" mass="11176">MKPDFRRVLSGFKGYLDRADSNSSLPLVQNGNDLDMANIPTDMELEQAFITKELFTNSIAPALYMRAVKVQQGPTGKNGDDLQMSTDMRRLTKTNARPLP</sequence>
<dbReference type="Proteomes" id="UP000886998">
    <property type="component" value="Unassembled WGS sequence"/>
</dbReference>
<dbReference type="EMBL" id="BMAV01003603">
    <property type="protein sequence ID" value="GFY43325.1"/>
    <property type="molecule type" value="Genomic_DNA"/>
</dbReference>
<dbReference type="AlphaFoldDB" id="A0A8X6WY16"/>
<name>A0A8X6WY16_9ARAC</name>
<feature type="region of interest" description="Disordered" evidence="1">
    <location>
        <begin position="73"/>
        <end position="100"/>
    </location>
</feature>
<protein>
    <submittedName>
        <fullName evidence="2">Uncharacterized protein</fullName>
    </submittedName>
</protein>
<organism evidence="2 3">
    <name type="scientific">Trichonephila inaurata madagascariensis</name>
    <dbReference type="NCBI Taxonomy" id="2747483"/>
    <lineage>
        <taxon>Eukaryota</taxon>
        <taxon>Metazoa</taxon>
        <taxon>Ecdysozoa</taxon>
        <taxon>Arthropoda</taxon>
        <taxon>Chelicerata</taxon>
        <taxon>Arachnida</taxon>
        <taxon>Araneae</taxon>
        <taxon>Araneomorphae</taxon>
        <taxon>Entelegynae</taxon>
        <taxon>Araneoidea</taxon>
        <taxon>Nephilidae</taxon>
        <taxon>Trichonephila</taxon>
        <taxon>Trichonephila inaurata</taxon>
    </lineage>
</organism>
<evidence type="ECO:0000313" key="2">
    <source>
        <dbReference type="EMBL" id="GFY43325.1"/>
    </source>
</evidence>
<gene>
    <name evidence="2" type="ORF">TNIN_171571</name>
</gene>
<comment type="caution">
    <text evidence="2">The sequence shown here is derived from an EMBL/GenBank/DDBJ whole genome shotgun (WGS) entry which is preliminary data.</text>
</comment>
<proteinExistence type="predicted"/>
<evidence type="ECO:0000256" key="1">
    <source>
        <dbReference type="SAM" id="MobiDB-lite"/>
    </source>
</evidence>